<evidence type="ECO:0000259" key="4">
    <source>
        <dbReference type="Pfam" id="PF01568"/>
    </source>
</evidence>
<dbReference type="HOGENOM" id="CLU_000422_13_0_5"/>
<evidence type="ECO:0000256" key="1">
    <source>
        <dbReference type="ARBA" id="ARBA00001942"/>
    </source>
</evidence>
<dbReference type="GO" id="GO:0043546">
    <property type="term" value="F:molybdopterin cofactor binding"/>
    <property type="evidence" value="ECO:0007669"/>
    <property type="project" value="InterPro"/>
</dbReference>
<dbReference type="RefSeq" id="WP_052453141.1">
    <property type="nucleotide sequence ID" value="NZ_CP004393.1"/>
</dbReference>
<dbReference type="STRING" id="1208324.P73_1971"/>
<dbReference type="Proteomes" id="UP000031521">
    <property type="component" value="Chromosome"/>
</dbReference>
<dbReference type="SUPFAM" id="SSF50692">
    <property type="entry name" value="ADC-like"/>
    <property type="match status" value="1"/>
</dbReference>
<dbReference type="Pfam" id="PF01568">
    <property type="entry name" value="Molydop_binding"/>
    <property type="match status" value="1"/>
</dbReference>
<dbReference type="Gene3D" id="2.40.40.20">
    <property type="match status" value="1"/>
</dbReference>
<evidence type="ECO:0000259" key="5">
    <source>
        <dbReference type="Pfam" id="PF04324"/>
    </source>
</evidence>
<evidence type="ECO:0000256" key="3">
    <source>
        <dbReference type="ARBA" id="ARBA00023002"/>
    </source>
</evidence>
<comment type="cofactor">
    <cofactor evidence="1">
        <name>Mo-bis(molybdopterin guanine dinucleotide)</name>
        <dbReference type="ChEBI" id="CHEBI:60539"/>
    </cofactor>
</comment>
<dbReference type="InterPro" id="IPR041854">
    <property type="entry name" value="BFD-like_2Fe2S-bd_dom_sf"/>
</dbReference>
<reference evidence="6 7" key="1">
    <citation type="journal article" date="2014" name="Int. J. Syst. Evol. Microbiol.">
        <title>Celeribacter indicus sp. nov., a polycyclic aromatic hydrocarbon-degrading bacterium from deep-sea sediment and reclassification of Huaishuia halophila as Celeribacter halophilus comb. nov.</title>
        <authorList>
            <person name="Lai Q."/>
            <person name="Cao J."/>
            <person name="Yuan J."/>
            <person name="Li F."/>
            <person name="Shao Z."/>
        </authorList>
    </citation>
    <scope>NUCLEOTIDE SEQUENCE [LARGE SCALE GENOMIC DNA]</scope>
    <source>
        <strain evidence="6">P73</strain>
    </source>
</reference>
<dbReference type="GO" id="GO:0016020">
    <property type="term" value="C:membrane"/>
    <property type="evidence" value="ECO:0007669"/>
    <property type="project" value="TreeGrafter"/>
</dbReference>
<dbReference type="SUPFAM" id="SSF53706">
    <property type="entry name" value="Formate dehydrogenase/DMSO reductase, domains 1-3"/>
    <property type="match status" value="1"/>
</dbReference>
<dbReference type="InterPro" id="IPR050123">
    <property type="entry name" value="Prok_molybdopt-oxidoreductase"/>
</dbReference>
<dbReference type="PANTHER" id="PTHR43105:SF9">
    <property type="entry name" value="NADPH-FE(3+) OXIDOREDUCTASE SUBUNIT ALPHA"/>
    <property type="match status" value="1"/>
</dbReference>
<keyword evidence="7" id="KW-1185">Reference proteome</keyword>
<feature type="domain" description="BFD-like [2Fe-2S]-binding" evidence="5">
    <location>
        <begin position="340"/>
        <end position="388"/>
    </location>
</feature>
<organism evidence="6 7">
    <name type="scientific">Celeribacter indicus</name>
    <dbReference type="NCBI Taxonomy" id="1208324"/>
    <lineage>
        <taxon>Bacteria</taxon>
        <taxon>Pseudomonadati</taxon>
        <taxon>Pseudomonadota</taxon>
        <taxon>Alphaproteobacteria</taxon>
        <taxon>Rhodobacterales</taxon>
        <taxon>Roseobacteraceae</taxon>
        <taxon>Celeribacter</taxon>
    </lineage>
</organism>
<protein>
    <submittedName>
        <fullName evidence="6">Assimilatory nitrate reductase (NADH) subunit alpha apoprotein</fullName>
    </submittedName>
</protein>
<accession>A0A0B5E123</accession>
<dbReference type="InterPro" id="IPR006657">
    <property type="entry name" value="MoPterin_dinucl-bd_dom"/>
</dbReference>
<gene>
    <name evidence="6" type="ORF">P73_1971</name>
</gene>
<evidence type="ECO:0000313" key="7">
    <source>
        <dbReference type="Proteomes" id="UP000031521"/>
    </source>
</evidence>
<proteinExistence type="predicted"/>
<keyword evidence="3" id="KW-0560">Oxidoreductase</keyword>
<dbReference type="PANTHER" id="PTHR43105">
    <property type="entry name" value="RESPIRATORY NITRATE REDUCTASE"/>
    <property type="match status" value="1"/>
</dbReference>
<dbReference type="Pfam" id="PF04324">
    <property type="entry name" value="Fer2_BFD"/>
    <property type="match status" value="1"/>
</dbReference>
<evidence type="ECO:0000256" key="2">
    <source>
        <dbReference type="ARBA" id="ARBA00001966"/>
    </source>
</evidence>
<dbReference type="AlphaFoldDB" id="A0A0B5E123"/>
<dbReference type="CDD" id="cd02791">
    <property type="entry name" value="MopB_CT_Nitrate-R-NapA-like"/>
    <property type="match status" value="1"/>
</dbReference>
<dbReference type="EMBL" id="CP004393">
    <property type="protein sequence ID" value="AJE46686.1"/>
    <property type="molecule type" value="Genomic_DNA"/>
</dbReference>
<sequence>MLHSLRAFSYAGEADIFREYARLSGIAGGFGLDFDISALRDLSDADYAALAPTRWPVSDTKQGGRFFADGKFYHPDGKARLVATAYREPAARTGRRYPFRLNTGRIRDQWHTMTRTGLSPRLSAHLAEPFLEIHPTDAQDLGIAPADLVQARSPNGEAILRARITDSVQRGQVFAPMHWTGENAPTARVDDLVAPVYDPISGQPESKASVVALHRFDAKWYGFAVSSQPMRPDCAYWAHVPSRKGYRAELAGRSEISDWENTALRLFGLEDVSLSSIVDNARGIARIALTRDEQLLAALFVAPEPVAVSRDYLATLPTSAVPTVLSGRVPADVPDPGPVLCSCFSVGVNTIVDAIETQHLFSVDAIGAALQAGSNCGSCRPEIAALIQTRRSQEAAE</sequence>
<dbReference type="GO" id="GO:0045333">
    <property type="term" value="P:cellular respiration"/>
    <property type="evidence" value="ECO:0007669"/>
    <property type="project" value="UniProtKB-ARBA"/>
</dbReference>
<dbReference type="GO" id="GO:1990204">
    <property type="term" value="C:oxidoreductase complex"/>
    <property type="evidence" value="ECO:0007669"/>
    <property type="project" value="UniProtKB-ARBA"/>
</dbReference>
<feature type="domain" description="Molybdopterin dinucleotide-binding" evidence="4">
    <location>
        <begin position="99"/>
        <end position="208"/>
    </location>
</feature>
<comment type="cofactor">
    <cofactor evidence="2">
        <name>[4Fe-4S] cluster</name>
        <dbReference type="ChEBI" id="CHEBI:49883"/>
    </cofactor>
</comment>
<dbReference type="Gene3D" id="1.10.10.1100">
    <property type="entry name" value="BFD-like [2Fe-2S]-binding domain"/>
    <property type="match status" value="1"/>
</dbReference>
<evidence type="ECO:0000313" key="6">
    <source>
        <dbReference type="EMBL" id="AJE46686.1"/>
    </source>
</evidence>
<name>A0A0B5E123_9RHOB</name>
<dbReference type="InterPro" id="IPR041957">
    <property type="entry name" value="CT_Nitrate-R-NapA-like"/>
</dbReference>
<dbReference type="InterPro" id="IPR009010">
    <property type="entry name" value="Asp_de-COase-like_dom_sf"/>
</dbReference>
<dbReference type="GO" id="GO:0016491">
    <property type="term" value="F:oxidoreductase activity"/>
    <property type="evidence" value="ECO:0007669"/>
    <property type="project" value="UniProtKB-KW"/>
</dbReference>
<dbReference type="InterPro" id="IPR007419">
    <property type="entry name" value="BFD-like_2Fe2S-bd_dom"/>
</dbReference>
<dbReference type="KEGG" id="cid:P73_1971"/>